<comment type="catalytic activity">
    <reaction evidence="1 10">
        <text>N-(5-phospho-beta-D-ribosyl)anthranilate = 1-(2-carboxyphenylamino)-1-deoxy-D-ribulose 5-phosphate</text>
        <dbReference type="Rhea" id="RHEA:21540"/>
        <dbReference type="ChEBI" id="CHEBI:18277"/>
        <dbReference type="ChEBI" id="CHEBI:58613"/>
        <dbReference type="EC" id="5.3.1.24"/>
    </reaction>
</comment>
<evidence type="ECO:0000256" key="7">
    <source>
        <dbReference type="ARBA" id="ARBA00022822"/>
    </source>
</evidence>
<dbReference type="GO" id="GO:0000162">
    <property type="term" value="P:L-tryptophan biosynthetic process"/>
    <property type="evidence" value="ECO:0007669"/>
    <property type="project" value="UniProtKB-UniRule"/>
</dbReference>
<evidence type="ECO:0000256" key="1">
    <source>
        <dbReference type="ARBA" id="ARBA00001164"/>
    </source>
</evidence>
<comment type="pathway">
    <text evidence="2 10">Amino-acid biosynthesis; L-tryptophan biosynthesis; L-tryptophan from chorismate: step 3/5.</text>
</comment>
<dbReference type="Gene3D" id="3.20.20.70">
    <property type="entry name" value="Aldolase class I"/>
    <property type="match status" value="1"/>
</dbReference>
<dbReference type="NCBIfam" id="NF002298">
    <property type="entry name" value="PRK01222.1-4"/>
    <property type="match status" value="1"/>
</dbReference>
<dbReference type="GO" id="GO:0004640">
    <property type="term" value="F:phosphoribosylanthranilate isomerase activity"/>
    <property type="evidence" value="ECO:0007669"/>
    <property type="project" value="UniProtKB-UniRule"/>
</dbReference>
<keyword evidence="8 10" id="KW-0057">Aromatic amino acid biosynthesis</keyword>
<dbReference type="HAMAP" id="MF_00135">
    <property type="entry name" value="PRAI"/>
    <property type="match status" value="1"/>
</dbReference>
<dbReference type="AlphaFoldDB" id="A0A1R4EHI5"/>
<dbReference type="NCBIfam" id="NF002299">
    <property type="entry name" value="PRK01222.1-6"/>
    <property type="match status" value="1"/>
</dbReference>
<sequence length="230" mass="24930">MIWQFEFGKGVARAMQVKFCGFTQASDVQQAIELGADALGFVFYPPSPRAVTAEQAQSLVRQVPAFISVVALVVNMPQSELVALANTVDFDVIQFHGDESAEQCQQLAKSVNKRWVKALRINKDTHDLQSIQSQIKDYAQAGASSILLDAYHKDAYGGTGERFDWSLIPKDSALPIILAGGLTPDNISDTLMLPIQAVDVSGGIESAKGIKDAGKMAAFIRSVKSTRWPS</sequence>
<evidence type="ECO:0000256" key="2">
    <source>
        <dbReference type="ARBA" id="ARBA00004664"/>
    </source>
</evidence>
<name>A0A1R4EHI5_9GAMM</name>
<keyword evidence="7 10" id="KW-0822">Tryptophan biosynthesis</keyword>
<evidence type="ECO:0000256" key="5">
    <source>
        <dbReference type="ARBA" id="ARBA00022272"/>
    </source>
</evidence>
<dbReference type="EC" id="5.3.1.24" evidence="4 10"/>
<dbReference type="UniPathway" id="UPA00035">
    <property type="reaction ID" value="UER00042"/>
</dbReference>
<dbReference type="InterPro" id="IPR044643">
    <property type="entry name" value="TrpF_fam"/>
</dbReference>
<dbReference type="EMBL" id="FUGD01000116">
    <property type="protein sequence ID" value="SJM37991.1"/>
    <property type="molecule type" value="Genomic_DNA"/>
</dbReference>
<dbReference type="PANTHER" id="PTHR42894:SF1">
    <property type="entry name" value="N-(5'-PHOSPHORIBOSYL)ANTHRANILATE ISOMERASE"/>
    <property type="match status" value="1"/>
</dbReference>
<evidence type="ECO:0000256" key="4">
    <source>
        <dbReference type="ARBA" id="ARBA00012572"/>
    </source>
</evidence>
<gene>
    <name evidence="10 12" type="primary">trpF</name>
    <name evidence="12" type="ORF">A1019T_01977</name>
</gene>
<evidence type="ECO:0000256" key="9">
    <source>
        <dbReference type="ARBA" id="ARBA00023235"/>
    </source>
</evidence>
<protein>
    <recommendedName>
        <fullName evidence="5 10">N-(5'-phosphoribosyl)anthranilate isomerase</fullName>
        <shortName evidence="10">PRAI</shortName>
        <ecNumber evidence="4 10">5.3.1.24</ecNumber>
    </recommendedName>
</protein>
<feature type="domain" description="N-(5'phosphoribosyl) anthranilate isomerase (PRAI)" evidence="11">
    <location>
        <begin position="18"/>
        <end position="220"/>
    </location>
</feature>
<dbReference type="PANTHER" id="PTHR42894">
    <property type="entry name" value="N-(5'-PHOSPHORIBOSYL)ANTHRANILATE ISOMERASE"/>
    <property type="match status" value="1"/>
</dbReference>
<evidence type="ECO:0000256" key="3">
    <source>
        <dbReference type="ARBA" id="ARBA00007571"/>
    </source>
</evidence>
<evidence type="ECO:0000256" key="8">
    <source>
        <dbReference type="ARBA" id="ARBA00023141"/>
    </source>
</evidence>
<evidence type="ECO:0000313" key="12">
    <source>
        <dbReference type="EMBL" id="SJM37991.1"/>
    </source>
</evidence>
<evidence type="ECO:0000313" key="13">
    <source>
        <dbReference type="Proteomes" id="UP000188169"/>
    </source>
</evidence>
<dbReference type="FunFam" id="3.20.20.70:FF:000075">
    <property type="entry name" value="Tryptophan biosynthesis protein TRP1"/>
    <property type="match status" value="1"/>
</dbReference>
<dbReference type="Pfam" id="PF00697">
    <property type="entry name" value="PRAI"/>
    <property type="match status" value="1"/>
</dbReference>
<evidence type="ECO:0000256" key="6">
    <source>
        <dbReference type="ARBA" id="ARBA00022605"/>
    </source>
</evidence>
<keyword evidence="9 10" id="KW-0413">Isomerase</keyword>
<dbReference type="InterPro" id="IPR011060">
    <property type="entry name" value="RibuloseP-bd_barrel"/>
</dbReference>
<evidence type="ECO:0000259" key="11">
    <source>
        <dbReference type="Pfam" id="PF00697"/>
    </source>
</evidence>
<dbReference type="InterPro" id="IPR001240">
    <property type="entry name" value="PRAI_dom"/>
</dbReference>
<comment type="similarity">
    <text evidence="3 10">Belongs to the TrpF family.</text>
</comment>
<reference evidence="13" key="1">
    <citation type="submission" date="2017-02" db="EMBL/GenBank/DDBJ databases">
        <authorList>
            <person name="Mornico D."/>
        </authorList>
    </citation>
    <scope>NUCLEOTIDE SEQUENCE [LARGE SCALE GENOMIC DNA]</scope>
</reference>
<keyword evidence="6 10" id="KW-0028">Amino-acid biosynthesis</keyword>
<dbReference type="STRING" id="1945520.A1019T_01977"/>
<dbReference type="CDD" id="cd00405">
    <property type="entry name" value="PRAI"/>
    <property type="match status" value="1"/>
</dbReference>
<evidence type="ECO:0000256" key="10">
    <source>
        <dbReference type="HAMAP-Rule" id="MF_00135"/>
    </source>
</evidence>
<organism evidence="12 13">
    <name type="scientific">Psychrobacter pasteurii</name>
    <dbReference type="NCBI Taxonomy" id="1945520"/>
    <lineage>
        <taxon>Bacteria</taxon>
        <taxon>Pseudomonadati</taxon>
        <taxon>Pseudomonadota</taxon>
        <taxon>Gammaproteobacteria</taxon>
        <taxon>Moraxellales</taxon>
        <taxon>Moraxellaceae</taxon>
        <taxon>Psychrobacter</taxon>
    </lineage>
</organism>
<accession>A0A1R4EHI5</accession>
<proteinExistence type="inferred from homology"/>
<dbReference type="Proteomes" id="UP000188169">
    <property type="component" value="Unassembled WGS sequence"/>
</dbReference>
<dbReference type="SUPFAM" id="SSF51366">
    <property type="entry name" value="Ribulose-phoshate binding barrel"/>
    <property type="match status" value="1"/>
</dbReference>
<keyword evidence="13" id="KW-1185">Reference proteome</keyword>
<dbReference type="InterPro" id="IPR013785">
    <property type="entry name" value="Aldolase_TIM"/>
</dbReference>